<sequence length="149" mass="17045">MEEVIAHEEVTAHAFIQHDIPASFTQKKVTHIREQNNVDTLNLLILDMANVKCSTGTHSDCHEMTRLMDKSYSISKSFVNKMKKFISKELDSKFTVVKHKEKIKLRGCEFSSCMDVIIPGIRADHNLNKEEKDLISALSDVICNVKKWP</sequence>
<accession>A0A232EZP6</accession>
<keyword evidence="2" id="KW-1185">Reference proteome</keyword>
<protein>
    <submittedName>
        <fullName evidence="1">Uncharacterized protein</fullName>
    </submittedName>
</protein>
<proteinExistence type="predicted"/>
<dbReference type="OrthoDB" id="7697863at2759"/>
<evidence type="ECO:0000313" key="2">
    <source>
        <dbReference type="Proteomes" id="UP000215335"/>
    </source>
</evidence>
<name>A0A232EZP6_9HYME</name>
<dbReference type="EMBL" id="NNAY01001515">
    <property type="protein sequence ID" value="OXU23737.1"/>
    <property type="molecule type" value="Genomic_DNA"/>
</dbReference>
<reference evidence="1 2" key="1">
    <citation type="journal article" date="2017" name="Curr. Biol.">
        <title>The Evolution of Venom by Co-option of Single-Copy Genes.</title>
        <authorList>
            <person name="Martinson E.O."/>
            <person name="Mrinalini"/>
            <person name="Kelkar Y.D."/>
            <person name="Chang C.H."/>
            <person name="Werren J.H."/>
        </authorList>
    </citation>
    <scope>NUCLEOTIDE SEQUENCE [LARGE SCALE GENOMIC DNA]</scope>
    <source>
        <strain evidence="1 2">Alberta</strain>
        <tissue evidence="1">Whole body</tissue>
    </source>
</reference>
<gene>
    <name evidence="1" type="ORF">TSAR_010745</name>
</gene>
<dbReference type="AlphaFoldDB" id="A0A232EZP6"/>
<organism evidence="1 2">
    <name type="scientific">Trichomalopsis sarcophagae</name>
    <dbReference type="NCBI Taxonomy" id="543379"/>
    <lineage>
        <taxon>Eukaryota</taxon>
        <taxon>Metazoa</taxon>
        <taxon>Ecdysozoa</taxon>
        <taxon>Arthropoda</taxon>
        <taxon>Hexapoda</taxon>
        <taxon>Insecta</taxon>
        <taxon>Pterygota</taxon>
        <taxon>Neoptera</taxon>
        <taxon>Endopterygota</taxon>
        <taxon>Hymenoptera</taxon>
        <taxon>Apocrita</taxon>
        <taxon>Proctotrupomorpha</taxon>
        <taxon>Chalcidoidea</taxon>
        <taxon>Pteromalidae</taxon>
        <taxon>Pteromalinae</taxon>
        <taxon>Trichomalopsis</taxon>
    </lineage>
</organism>
<comment type="caution">
    <text evidence="1">The sequence shown here is derived from an EMBL/GenBank/DDBJ whole genome shotgun (WGS) entry which is preliminary data.</text>
</comment>
<evidence type="ECO:0000313" key="1">
    <source>
        <dbReference type="EMBL" id="OXU23737.1"/>
    </source>
</evidence>
<dbReference type="Proteomes" id="UP000215335">
    <property type="component" value="Unassembled WGS sequence"/>
</dbReference>